<dbReference type="Gene3D" id="1.10.150.50">
    <property type="entry name" value="Transcription Factor, Ets-1"/>
    <property type="match status" value="1"/>
</dbReference>
<evidence type="ECO:0000256" key="4">
    <source>
        <dbReference type="ARBA" id="ARBA00022777"/>
    </source>
</evidence>
<dbReference type="EMBL" id="QUTH01003320">
    <property type="protein sequence ID" value="RHZ20190.1"/>
    <property type="molecule type" value="Genomic_DNA"/>
</dbReference>
<evidence type="ECO:0000256" key="1">
    <source>
        <dbReference type="ARBA" id="ARBA00022527"/>
    </source>
</evidence>
<keyword evidence="6" id="KW-0694">RNA-binding</keyword>
<evidence type="ECO:0000313" key="15">
    <source>
        <dbReference type="Proteomes" id="UP000285430"/>
    </source>
</evidence>
<dbReference type="GO" id="GO:0003723">
    <property type="term" value="F:RNA binding"/>
    <property type="evidence" value="ECO:0007669"/>
    <property type="project" value="UniProtKB-UniRule"/>
</dbReference>
<feature type="domain" description="Protein kinase" evidence="10">
    <location>
        <begin position="225"/>
        <end position="510"/>
    </location>
</feature>
<dbReference type="PROSITE" id="PS50011">
    <property type="entry name" value="PROTEIN_KINASE_DOM"/>
    <property type="match status" value="1"/>
</dbReference>
<dbReference type="InterPro" id="IPR001660">
    <property type="entry name" value="SAM"/>
</dbReference>
<dbReference type="InterPro" id="IPR017441">
    <property type="entry name" value="Protein_kinase_ATP_BS"/>
</dbReference>
<keyword evidence="3 7" id="KW-0547">Nucleotide-binding</keyword>
<keyword evidence="1" id="KW-0723">Serine/threonine-protein kinase</keyword>
<evidence type="ECO:0000256" key="3">
    <source>
        <dbReference type="ARBA" id="ARBA00022741"/>
    </source>
</evidence>
<evidence type="ECO:0008006" key="17">
    <source>
        <dbReference type="Google" id="ProtNLM"/>
    </source>
</evidence>
<dbReference type="Pfam" id="PF00536">
    <property type="entry name" value="SAM_1"/>
    <property type="match status" value="1"/>
</dbReference>
<dbReference type="PROSITE" id="PS50102">
    <property type="entry name" value="RRM"/>
    <property type="match status" value="1"/>
</dbReference>
<organism evidence="14 15">
    <name type="scientific">Aphanomyces astaci</name>
    <name type="common">Crayfish plague agent</name>
    <dbReference type="NCBI Taxonomy" id="112090"/>
    <lineage>
        <taxon>Eukaryota</taxon>
        <taxon>Sar</taxon>
        <taxon>Stramenopiles</taxon>
        <taxon>Oomycota</taxon>
        <taxon>Saprolegniomycetes</taxon>
        <taxon>Saprolegniales</taxon>
        <taxon>Verrucalvaceae</taxon>
        <taxon>Aphanomyces</taxon>
    </lineage>
</organism>
<protein>
    <recommendedName>
        <fullName evidence="17">TKL/LISK/LISK-DD1 protein kinase</fullName>
    </recommendedName>
</protein>
<dbReference type="PANTHER" id="PTHR46485:SF5">
    <property type="entry name" value="CENTER DIVIDER, ISOFORM A"/>
    <property type="match status" value="1"/>
</dbReference>
<evidence type="ECO:0000256" key="5">
    <source>
        <dbReference type="ARBA" id="ARBA00022840"/>
    </source>
</evidence>
<reference evidence="15 16" key="1">
    <citation type="submission" date="2018-08" db="EMBL/GenBank/DDBJ databases">
        <title>Aphanomyces genome sequencing and annotation.</title>
        <authorList>
            <person name="Minardi D."/>
            <person name="Oidtmann B."/>
            <person name="Van Der Giezen M."/>
            <person name="Studholme D.J."/>
        </authorList>
    </citation>
    <scope>NUCLEOTIDE SEQUENCE [LARGE SCALE GENOMIC DNA]</scope>
    <source>
        <strain evidence="14 15">Da</strain>
        <strain evidence="13 16">Sv</strain>
    </source>
</reference>
<feature type="binding site" evidence="7">
    <location>
        <position position="252"/>
    </location>
    <ligand>
        <name>ATP</name>
        <dbReference type="ChEBI" id="CHEBI:30616"/>
    </ligand>
</feature>
<dbReference type="InterPro" id="IPR012677">
    <property type="entry name" value="Nucleotide-bd_a/b_plait_sf"/>
</dbReference>
<dbReference type="Gene3D" id="2.30.29.30">
    <property type="entry name" value="Pleckstrin-homology domain (PH domain)/Phosphotyrosine-binding domain (PTB)"/>
    <property type="match status" value="1"/>
</dbReference>
<evidence type="ECO:0000313" key="16">
    <source>
        <dbReference type="Proteomes" id="UP000285712"/>
    </source>
</evidence>
<comment type="caution">
    <text evidence="14">The sequence shown here is derived from an EMBL/GenBank/DDBJ whole genome shotgun (WGS) entry which is preliminary data.</text>
</comment>
<dbReference type="SUPFAM" id="SSF56112">
    <property type="entry name" value="Protein kinase-like (PK-like)"/>
    <property type="match status" value="1"/>
</dbReference>
<dbReference type="Pfam" id="PF00076">
    <property type="entry name" value="RRM_1"/>
    <property type="match status" value="1"/>
</dbReference>
<dbReference type="PROSITE" id="PS00107">
    <property type="entry name" value="PROTEIN_KINASE_ATP"/>
    <property type="match status" value="1"/>
</dbReference>
<dbReference type="VEuPathDB" id="FungiDB:H257_00183"/>
<dbReference type="InterPro" id="IPR011009">
    <property type="entry name" value="Kinase-like_dom_sf"/>
</dbReference>
<dbReference type="GO" id="GO:0005524">
    <property type="term" value="F:ATP binding"/>
    <property type="evidence" value="ECO:0007669"/>
    <property type="project" value="UniProtKB-UniRule"/>
</dbReference>
<dbReference type="InterPro" id="IPR000719">
    <property type="entry name" value="Prot_kinase_dom"/>
</dbReference>
<dbReference type="SMART" id="SM00454">
    <property type="entry name" value="SAM"/>
    <property type="match status" value="1"/>
</dbReference>
<evidence type="ECO:0000313" key="14">
    <source>
        <dbReference type="EMBL" id="RHZ20190.1"/>
    </source>
</evidence>
<evidence type="ECO:0000256" key="8">
    <source>
        <dbReference type="SAM" id="MobiDB-lite"/>
    </source>
</evidence>
<dbReference type="CDD" id="cd00821">
    <property type="entry name" value="PH"/>
    <property type="match status" value="1"/>
</dbReference>
<dbReference type="InterPro" id="IPR001849">
    <property type="entry name" value="PH_domain"/>
</dbReference>
<dbReference type="SUPFAM" id="SSF50729">
    <property type="entry name" value="PH domain-like"/>
    <property type="match status" value="1"/>
</dbReference>
<dbReference type="Gene3D" id="3.30.70.330">
    <property type="match status" value="1"/>
</dbReference>
<dbReference type="SMART" id="SM00220">
    <property type="entry name" value="S_TKc"/>
    <property type="match status" value="1"/>
</dbReference>
<dbReference type="Proteomes" id="UP000285430">
    <property type="component" value="Unassembled WGS sequence"/>
</dbReference>
<proteinExistence type="predicted"/>
<gene>
    <name evidence="13" type="ORF">DYB35_000575</name>
    <name evidence="14" type="ORF">DYB37_001855</name>
</gene>
<dbReference type="InterPro" id="IPR013761">
    <property type="entry name" value="SAM/pointed_sf"/>
</dbReference>
<feature type="domain" description="SAM" evidence="12">
    <location>
        <begin position="667"/>
        <end position="733"/>
    </location>
</feature>
<dbReference type="Pfam" id="PF00169">
    <property type="entry name" value="PH"/>
    <property type="match status" value="1"/>
</dbReference>
<evidence type="ECO:0000256" key="7">
    <source>
        <dbReference type="PROSITE-ProRule" id="PRU10141"/>
    </source>
</evidence>
<accession>A0A3R6Y3R6</accession>
<feature type="domain" description="PH" evidence="9">
    <location>
        <begin position="541"/>
        <end position="646"/>
    </location>
</feature>
<keyword evidence="5 7" id="KW-0067">ATP-binding</keyword>
<dbReference type="EMBL" id="QUTG01003235">
    <property type="protein sequence ID" value="RHY92495.1"/>
    <property type="molecule type" value="Genomic_DNA"/>
</dbReference>
<dbReference type="InterPro" id="IPR035979">
    <property type="entry name" value="RBD_domain_sf"/>
</dbReference>
<dbReference type="SMART" id="SM00233">
    <property type="entry name" value="PH"/>
    <property type="match status" value="1"/>
</dbReference>
<evidence type="ECO:0000256" key="2">
    <source>
        <dbReference type="ARBA" id="ARBA00022679"/>
    </source>
</evidence>
<dbReference type="AlphaFoldDB" id="A0A3R6Y3R6"/>
<sequence>MQKTPRSCIIERWSSNVNAEHLEEIFGKFGGVAEVTLEKDANMVKGTAYIRFHKRDEAETAQLHMHEGQIDGNRVQVNFVLVQPKPKKRSVSPKGNPNNGKNTRRQADPRLVVEGRPTSAAAADRRRDDGSFYLLRSFRIVPNDDDVVVEVHLEGVGSVVVVGVLADDRLRSTRATGARAPCRHVGALAPLLVVAAAAVLPGNLTIARCHDDDEQSRVGAVDRDIALGPVIGNGAFSTVFSATYKGQRVALKRQEYGAHILRELSILKQIDHPSLLRYIGSCEYTHQDTKEVWILSEFVGGGDVSKYLKGKKSPHLTWKETVQIALDAADGLRYMHEKGIIHRDVKAANMLLDEHLRIRLCDFGFAREVASDNNPPPPQDPSVDCGPPKRERRMSLCGTDTYMPPVNEDGFLKRQPAKNFAIDMDEFRAGVRPSCPSSLVLLAENCTAFEPTNRPTAREVVEWLEDLQKDLDINQKQQQQQQLMLRKASSVDSFYDDNESESLSSAHVDTVVDDRAGGHDDGSWISTHHHEDELHFDETSAPAYAGPLLMAHGPLRRWRQRWIVLQDSTLSVFRNLKHFQSMHEQHQVGDQGTPKLDATPLAGCRKPANRRWTLEHAAVGGIKWTFRASTAHELQLWVAMLTRAIHVADYLAGQELANGGSPPPPVDPTDEIYTWLDSLDLACYFQTFKSKGFATLDYLRETGLGDDDFNFLNIHDASHRQRLARAALVLRGEEEEDVVVG</sequence>
<dbReference type="InterPro" id="IPR050940">
    <property type="entry name" value="Actin_reg-Ser/Thr_kinase"/>
</dbReference>
<dbReference type="SMART" id="SM00360">
    <property type="entry name" value="RRM"/>
    <property type="match status" value="1"/>
</dbReference>
<dbReference type="InterPro" id="IPR000504">
    <property type="entry name" value="RRM_dom"/>
</dbReference>
<evidence type="ECO:0000259" key="9">
    <source>
        <dbReference type="PROSITE" id="PS50003"/>
    </source>
</evidence>
<dbReference type="PROSITE" id="PS50105">
    <property type="entry name" value="SAM_DOMAIN"/>
    <property type="match status" value="1"/>
</dbReference>
<keyword evidence="2" id="KW-0808">Transferase</keyword>
<dbReference type="PANTHER" id="PTHR46485">
    <property type="entry name" value="LIM DOMAIN KINASE 1"/>
    <property type="match status" value="1"/>
</dbReference>
<dbReference type="SUPFAM" id="SSF47769">
    <property type="entry name" value="SAM/Pointed domain"/>
    <property type="match status" value="1"/>
</dbReference>
<dbReference type="InterPro" id="IPR011993">
    <property type="entry name" value="PH-like_dom_sf"/>
</dbReference>
<dbReference type="SUPFAM" id="SSF54928">
    <property type="entry name" value="RNA-binding domain, RBD"/>
    <property type="match status" value="1"/>
</dbReference>
<dbReference type="PROSITE" id="PS50003">
    <property type="entry name" value="PH_DOMAIN"/>
    <property type="match status" value="1"/>
</dbReference>
<evidence type="ECO:0000256" key="6">
    <source>
        <dbReference type="PROSITE-ProRule" id="PRU00176"/>
    </source>
</evidence>
<dbReference type="Gene3D" id="1.10.510.10">
    <property type="entry name" value="Transferase(Phosphotransferase) domain 1"/>
    <property type="match status" value="2"/>
</dbReference>
<evidence type="ECO:0000259" key="10">
    <source>
        <dbReference type="PROSITE" id="PS50011"/>
    </source>
</evidence>
<dbReference type="Gene3D" id="3.30.200.20">
    <property type="entry name" value="Phosphorylase Kinase, domain 1"/>
    <property type="match status" value="1"/>
</dbReference>
<evidence type="ECO:0000313" key="13">
    <source>
        <dbReference type="EMBL" id="RHY92495.1"/>
    </source>
</evidence>
<evidence type="ECO:0000259" key="11">
    <source>
        <dbReference type="PROSITE" id="PS50102"/>
    </source>
</evidence>
<dbReference type="VEuPathDB" id="FungiDB:H257_00182"/>
<dbReference type="Pfam" id="PF00069">
    <property type="entry name" value="Pkinase"/>
    <property type="match status" value="1"/>
</dbReference>
<name>A0A3R6Y3R6_APHAT</name>
<dbReference type="Proteomes" id="UP000285712">
    <property type="component" value="Unassembled WGS sequence"/>
</dbReference>
<dbReference type="PROSITE" id="PS00108">
    <property type="entry name" value="PROTEIN_KINASE_ST"/>
    <property type="match status" value="1"/>
</dbReference>
<feature type="domain" description="RRM" evidence="11">
    <location>
        <begin position="6"/>
        <end position="82"/>
    </location>
</feature>
<dbReference type="GO" id="GO:0004674">
    <property type="term" value="F:protein serine/threonine kinase activity"/>
    <property type="evidence" value="ECO:0007669"/>
    <property type="project" value="UniProtKB-KW"/>
</dbReference>
<feature type="region of interest" description="Disordered" evidence="8">
    <location>
        <begin position="370"/>
        <end position="390"/>
    </location>
</feature>
<keyword evidence="4" id="KW-0418">Kinase</keyword>
<feature type="region of interest" description="Disordered" evidence="8">
    <location>
        <begin position="83"/>
        <end position="124"/>
    </location>
</feature>
<evidence type="ECO:0000259" key="12">
    <source>
        <dbReference type="PROSITE" id="PS50105"/>
    </source>
</evidence>
<dbReference type="InterPro" id="IPR008271">
    <property type="entry name" value="Ser/Thr_kinase_AS"/>
</dbReference>